<feature type="non-terminal residue" evidence="1">
    <location>
        <position position="53"/>
    </location>
</feature>
<dbReference type="Gene3D" id="3.90.550.10">
    <property type="entry name" value="Spore Coat Polysaccharide Biosynthesis Protein SpsA, Chain A"/>
    <property type="match status" value="1"/>
</dbReference>
<reference evidence="2" key="1">
    <citation type="submission" date="2017-09" db="EMBL/GenBank/DDBJ databases">
        <title>Depth-based differentiation of microbial function through sediment-hosted aquifers and enrichment of novel symbionts in the deep terrestrial subsurface.</title>
        <authorList>
            <person name="Probst A.J."/>
            <person name="Ladd B."/>
            <person name="Jarett J.K."/>
            <person name="Geller-Mcgrath D.E."/>
            <person name="Sieber C.M.K."/>
            <person name="Emerson J.B."/>
            <person name="Anantharaman K."/>
            <person name="Thomas B.C."/>
            <person name="Malmstrom R."/>
            <person name="Stieglmeier M."/>
            <person name="Klingl A."/>
            <person name="Woyke T."/>
            <person name="Ryan C.M."/>
            <person name="Banfield J.F."/>
        </authorList>
    </citation>
    <scope>NUCLEOTIDE SEQUENCE [LARGE SCALE GENOMIC DNA]</scope>
</reference>
<name>A0A2M6WLW2_9BACT</name>
<dbReference type="Pfam" id="PF02348">
    <property type="entry name" value="CTP_transf_3"/>
    <property type="match status" value="1"/>
</dbReference>
<dbReference type="SUPFAM" id="SSF53448">
    <property type="entry name" value="Nucleotide-diphospho-sugar transferases"/>
    <property type="match status" value="1"/>
</dbReference>
<protein>
    <submittedName>
        <fullName evidence="1">Acylneuraminate cytidylyltransferase</fullName>
    </submittedName>
</protein>
<dbReference type="EMBL" id="PFAS01000044">
    <property type="protein sequence ID" value="PIT93767.1"/>
    <property type="molecule type" value="Genomic_DNA"/>
</dbReference>
<dbReference type="GO" id="GO:0005829">
    <property type="term" value="C:cytosol"/>
    <property type="evidence" value="ECO:0007669"/>
    <property type="project" value="TreeGrafter"/>
</dbReference>
<accession>A0A2M6WLW2</accession>
<dbReference type="Proteomes" id="UP000229335">
    <property type="component" value="Unassembled WGS sequence"/>
</dbReference>
<keyword evidence="1" id="KW-0808">Transferase</keyword>
<dbReference type="PANTHER" id="PTHR42866">
    <property type="entry name" value="3-DEOXY-MANNO-OCTULOSONATE CYTIDYLYLTRANSFERASE"/>
    <property type="match status" value="1"/>
</dbReference>
<gene>
    <name evidence="1" type="ORF">COU00_02615</name>
</gene>
<keyword evidence="1" id="KW-0548">Nucleotidyltransferase</keyword>
<sequence length="53" mass="6041">MNYKNLCIIQARTGSTRLPEKVLLKVNGIPLLEYEIERVKQAKQLDKIVVATT</sequence>
<dbReference type="InterPro" id="IPR003329">
    <property type="entry name" value="Cytidylyl_trans"/>
</dbReference>
<evidence type="ECO:0000313" key="1">
    <source>
        <dbReference type="EMBL" id="PIT93767.1"/>
    </source>
</evidence>
<dbReference type="AlphaFoldDB" id="A0A2M6WLW2"/>
<organism evidence="1 2">
    <name type="scientific">Candidatus Falkowbacteria bacterium CG10_big_fil_rev_8_21_14_0_10_43_11</name>
    <dbReference type="NCBI Taxonomy" id="1974568"/>
    <lineage>
        <taxon>Bacteria</taxon>
        <taxon>Candidatus Falkowiibacteriota</taxon>
    </lineage>
</organism>
<dbReference type="InterPro" id="IPR029044">
    <property type="entry name" value="Nucleotide-diphossugar_trans"/>
</dbReference>
<proteinExistence type="predicted"/>
<comment type="caution">
    <text evidence="1">The sequence shown here is derived from an EMBL/GenBank/DDBJ whole genome shotgun (WGS) entry which is preliminary data.</text>
</comment>
<dbReference type="PANTHER" id="PTHR42866:SF1">
    <property type="entry name" value="SPORE COAT POLYSACCHARIDE BIOSYNTHESIS PROTEIN SPSF"/>
    <property type="match status" value="1"/>
</dbReference>
<dbReference type="GO" id="GO:0016779">
    <property type="term" value="F:nucleotidyltransferase activity"/>
    <property type="evidence" value="ECO:0007669"/>
    <property type="project" value="UniProtKB-KW"/>
</dbReference>
<evidence type="ECO:0000313" key="2">
    <source>
        <dbReference type="Proteomes" id="UP000229335"/>
    </source>
</evidence>